<dbReference type="Pfam" id="PF12245">
    <property type="entry name" value="Big_3_2"/>
    <property type="match status" value="2"/>
</dbReference>
<dbReference type="InterPro" id="IPR013783">
    <property type="entry name" value="Ig-like_fold"/>
</dbReference>
<dbReference type="NCBIfam" id="NF033510">
    <property type="entry name" value="Ca_tandemer"/>
    <property type="match status" value="16"/>
</dbReference>
<proteinExistence type="predicted"/>
<feature type="domain" description="Bacterial Ig-like" evidence="2">
    <location>
        <begin position="439"/>
        <end position="502"/>
    </location>
</feature>
<feature type="domain" description="Ig-like" evidence="1">
    <location>
        <begin position="1276"/>
        <end position="1319"/>
    </location>
</feature>
<dbReference type="EMBL" id="UGGO01000001">
    <property type="protein sequence ID" value="STQ43864.1"/>
    <property type="molecule type" value="Genomic_DNA"/>
</dbReference>
<name>A0A377NAR6_9GAMM</name>
<feature type="domain" description="Bacterial Ig-like" evidence="2">
    <location>
        <begin position="539"/>
        <end position="604"/>
    </location>
</feature>
<dbReference type="InterPro" id="IPR044016">
    <property type="entry name" value="Big_13"/>
</dbReference>
<reference evidence="3 4" key="1">
    <citation type="submission" date="2018-06" db="EMBL/GenBank/DDBJ databases">
        <authorList>
            <consortium name="Pathogen Informatics"/>
            <person name="Doyle S."/>
        </authorList>
    </citation>
    <scope>NUCLEOTIDE SEQUENCE [LARGE SCALE GENOMIC DNA]</scope>
    <source>
        <strain evidence="3 4">NCTC12157</strain>
    </source>
</reference>
<dbReference type="Proteomes" id="UP000254304">
    <property type="component" value="Unassembled WGS sequence"/>
</dbReference>
<dbReference type="InterPro" id="IPR049826">
    <property type="entry name" value="Ig-like_ice"/>
</dbReference>
<dbReference type="NCBIfam" id="NF012196">
    <property type="entry name" value="Ig_like_ice"/>
    <property type="match status" value="3"/>
</dbReference>
<accession>A0A377NAR6</accession>
<feature type="domain" description="Ig-like" evidence="1">
    <location>
        <begin position="297"/>
        <end position="408"/>
    </location>
</feature>
<dbReference type="InterPro" id="IPR022038">
    <property type="entry name" value="Ig-like_bact"/>
</dbReference>
<evidence type="ECO:0000313" key="4">
    <source>
        <dbReference type="Proteomes" id="UP000254304"/>
    </source>
</evidence>
<feature type="domain" description="Bacterial Ig-like" evidence="2">
    <location>
        <begin position="751"/>
        <end position="816"/>
    </location>
</feature>
<sequence>MRLARLIPPTLAIDTISGDDYINATEKGEDLVLSGTSTKLEEGREVTLTFNGKTYTAVVDGEGKWTTTVPAADLAGLGDGQATITANATSLAGNPASATHEVNVLASEANLPTITIDKVAGDDVINSTEHNQPLVISGTSNHLVAGETINITLNGKPYTAIVGDDGKWSTTVPVADVQALQNQEYTITATGNDVAENVATGTHQVTVDTTPPLLTIVVDAGADGIVNAVEAALGLPISGTAPEGTTVTVTVDGKPYPVLVPEGGNWTLTIPAADLKAITTDGPLVITATVTDAQGNVADVTVNPAIELAINNLPVLTLDPLEFVNITTAADGFTITGTSTNLPNGTVVQVSVAGVQVTGTVTDNVWTATVAPGLITPQNIAEGVGTVTVSYTDAAGNPASASHSVTVDLTPPVAAVVDPLFGDGALNKLESGVDQIVTGKVAPGDSVVLTLDGKPVTAVVGPDGTWTATIPTATLLGLTDGQNTLTVAVTDAAGNSTSSDVPFVSYINTLPTATITDSFGGTINIDKAALGGSISGTTGITSDGQKVTVNLNGKDYTADVNSATGTWVLPLDAATLQGLPNGTWTATVTVTDVAGNSSTQAENISVQLTPPPVPTIDLVFGDGVLNAAEAAAGQTISGSTGITGAGQIVTVTFAGIAAPLTATVGADGKWTLDLTVTQLADIAGLATHSITVTSTDQYGNSNVSSPEVFTVDLNIPNPSITNQPFGADNVLNIAEAAGPITIAGTTGLTGAGQAVKVVIDVNGTSYNATVLPDGTWTLNLPAGALSGLTGGDHTINITATDASGNTKTVPVDFTTDFTPPVVAVTNVSTDGYINLAEAAAGTLINGTTDGTSVNVNIGGKDFIAAVSGGTWVLNLTAAQIATLPQGSQTITVTATDASGNTSTAISHVGIATDAAAAPTVTVGTFAGDNILDFAESRTPQTISGTTAHVEAGRTVNVTVGSITGLSAIVQADGSWSLTLSPAQLQTLSNGATNITANVSDLAGNAATPDIHDITVSVTPPAAFLTLNPISVDNIINSTDDGGLIMSFTGQYLNNQTVLTPQLITVFVNGVPVVGTFPALPSASGTWTIVGLSQLVTFPTDGNYTVTVSMTGLNGTTATVTQTVVVDRTPPTLTVSAFAGDDVLNGTEAATNQTISGTASTSEIGRTVTVTLNGKTYTALVGAGGAWSTTVPAADLQGLPPGTNTISASLSDAAGNTTTTPHTFTTNTTAPLLSVGVLAGDNVLNLAEGLVTQLLTGTSSAEAGQTVTIKIAGVTVGTAVIQPGGAWSAEILPTGLSGLLDGPNVLTASVTDKAGNTTSVDVGINVLFNSLLDLDITSGLVGGVLNAASLLLTQTIGGVATSAGVGAKVSVEIGGQTITADVGVNGQFNLSIPPTLLANLPNGPLALNVVLTDAAGNTKVQVIDLNVAKILPVLGDLTSGLGNVDHILNTVVSGAAQTVSGALTAADGTIVKIAVGALTFTGTVVNNAFSIAIPAGALASLADGVVPVILTATDAAGNVLTQALNPLTVALHNLPQIVLDPLFGDGLLNAADILLNQTITGVVKNVAAGTTLSVQVGAGAPLTAQVDATGHFSVTVPANLLSGLTTGNLGVNVSLTDSNGNTTSVGAQAAINVTLPTINLTDVLHNGVLGAVDALTSQVIGGVVTGVTAGTTVKVTLGGKTFLGVTDAGGKFAVTLQPGDLKALADGTLAIGVSVVSDAGNVGSTNVNANVIINSLPKVVLDPLFWWQRGCSTRPKRC</sequence>
<evidence type="ECO:0008006" key="5">
    <source>
        <dbReference type="Google" id="ProtNLM"/>
    </source>
</evidence>
<evidence type="ECO:0000259" key="1">
    <source>
        <dbReference type="Pfam" id="PF12245"/>
    </source>
</evidence>
<protein>
    <recommendedName>
        <fullName evidence="5">HYR domain</fullName>
    </recommendedName>
</protein>
<organism evidence="3 4">
    <name type="scientific">Ewingella americana</name>
    <dbReference type="NCBI Taxonomy" id="41202"/>
    <lineage>
        <taxon>Bacteria</taxon>
        <taxon>Pseudomonadati</taxon>
        <taxon>Pseudomonadota</taxon>
        <taxon>Gammaproteobacteria</taxon>
        <taxon>Enterobacterales</taxon>
        <taxon>Yersiniaceae</taxon>
        <taxon>Ewingella</taxon>
    </lineage>
</organism>
<evidence type="ECO:0000313" key="3">
    <source>
        <dbReference type="EMBL" id="STQ43864.1"/>
    </source>
</evidence>
<gene>
    <name evidence="3" type="ORF">NCTC12157_01564</name>
</gene>
<dbReference type="Gene3D" id="2.60.40.10">
    <property type="entry name" value="Immunoglobulins"/>
    <property type="match status" value="17"/>
</dbReference>
<evidence type="ECO:0000259" key="2">
    <source>
        <dbReference type="Pfam" id="PF19077"/>
    </source>
</evidence>
<dbReference type="Pfam" id="PF19077">
    <property type="entry name" value="Big_13"/>
    <property type="match status" value="3"/>
</dbReference>